<reference evidence="3 4" key="1">
    <citation type="submission" date="2017-02" db="EMBL/GenBank/DDBJ databases">
        <authorList>
            <person name="Peterson S.W."/>
        </authorList>
    </citation>
    <scope>NUCLEOTIDE SEQUENCE [LARGE SCALE GENOMIC DNA]</scope>
    <source>
        <strain evidence="3 4">DSM 45154</strain>
    </source>
</reference>
<organism evidence="3 4">
    <name type="scientific">Marinactinospora thermotolerans DSM 45154</name>
    <dbReference type="NCBI Taxonomy" id="1122192"/>
    <lineage>
        <taxon>Bacteria</taxon>
        <taxon>Bacillati</taxon>
        <taxon>Actinomycetota</taxon>
        <taxon>Actinomycetes</taxon>
        <taxon>Streptosporangiales</taxon>
        <taxon>Nocardiopsidaceae</taxon>
        <taxon>Marinactinospora</taxon>
    </lineage>
</organism>
<keyword evidence="1" id="KW-0732">Signal</keyword>
<dbReference type="GO" id="GO:0042597">
    <property type="term" value="C:periplasmic space"/>
    <property type="evidence" value="ECO:0007669"/>
    <property type="project" value="UniProtKB-ARBA"/>
</dbReference>
<dbReference type="PANTHER" id="PTHR30290">
    <property type="entry name" value="PERIPLASMIC BINDING COMPONENT OF ABC TRANSPORTER"/>
    <property type="match status" value="1"/>
</dbReference>
<dbReference type="Gene3D" id="3.10.105.10">
    <property type="entry name" value="Dipeptide-binding Protein, Domain 3"/>
    <property type="match status" value="1"/>
</dbReference>
<accession>A0A1T4LKW0</accession>
<dbReference type="PROSITE" id="PS51257">
    <property type="entry name" value="PROKAR_LIPOPROTEIN"/>
    <property type="match status" value="1"/>
</dbReference>
<evidence type="ECO:0000313" key="4">
    <source>
        <dbReference type="Proteomes" id="UP000190637"/>
    </source>
</evidence>
<dbReference type="STRING" id="1122192.SAMN02745673_00724"/>
<dbReference type="PANTHER" id="PTHR30290:SF65">
    <property type="entry name" value="MONOACYL PHOSPHATIDYLINOSITOL TETRAMANNOSIDE-BINDING PROTEIN LPQW-RELATED"/>
    <property type="match status" value="1"/>
</dbReference>
<feature type="domain" description="Solute-binding protein family 5" evidence="2">
    <location>
        <begin position="100"/>
        <end position="470"/>
    </location>
</feature>
<dbReference type="GO" id="GO:1904680">
    <property type="term" value="F:peptide transmembrane transporter activity"/>
    <property type="evidence" value="ECO:0007669"/>
    <property type="project" value="TreeGrafter"/>
</dbReference>
<keyword evidence="4" id="KW-1185">Reference proteome</keyword>
<feature type="chain" id="PRO_5038508384" evidence="1">
    <location>
        <begin position="22"/>
        <end position="565"/>
    </location>
</feature>
<evidence type="ECO:0000256" key="1">
    <source>
        <dbReference type="SAM" id="SignalP"/>
    </source>
</evidence>
<gene>
    <name evidence="3" type="ORF">SAMN02745673_00724</name>
</gene>
<dbReference type="Pfam" id="PF00496">
    <property type="entry name" value="SBP_bac_5"/>
    <property type="match status" value="1"/>
</dbReference>
<dbReference type="InterPro" id="IPR000914">
    <property type="entry name" value="SBP_5_dom"/>
</dbReference>
<dbReference type="Gene3D" id="3.90.76.10">
    <property type="entry name" value="Dipeptide-binding Protein, Domain 1"/>
    <property type="match status" value="1"/>
</dbReference>
<evidence type="ECO:0000313" key="3">
    <source>
        <dbReference type="EMBL" id="SJZ55383.1"/>
    </source>
</evidence>
<dbReference type="EMBL" id="FUWS01000002">
    <property type="protein sequence ID" value="SJZ55383.1"/>
    <property type="molecule type" value="Genomic_DNA"/>
</dbReference>
<dbReference type="Gene3D" id="3.40.190.10">
    <property type="entry name" value="Periplasmic binding protein-like II"/>
    <property type="match status" value="1"/>
</dbReference>
<sequence>MRGGAALASVVTLLASLVACGNRPQEPEMDLDSLPASAINPLPREELAEGGTLRWGVNDFPAQWNPHHANGNLSTVATVMDGLLPTPFRTDDKGRAHPDPDYVEEVTVTTEPRQVVTLKLNPEARWSTGDPITWRDYAAMATALSGRGEGYEILGEAGYDRISEVRRGADEFEVVVEFARPFAEYEALFSHLLPHEYTSSPAKFNEGYRETIPVTAGPFEFEEIDPTGQTITVVRDTDWWGEPALLDRIVYRAMAPDALDAAFLDGGIDAYAPAPESGSYARVRDARDSEVRAALAPDYRHITLNGQSPILADVDVRHALFLAIDRTALAAAAFSSIGWEPEPLGNHFLMPTQDGYVDNSGEWAGPDPQRAAELLERAGWTLGKDGGQVRVKDGRELRLTFVVPQGYATAQSEAELVQAMLGEVGIAVDIEAVPGDSLFSEHVLPGDYDLVAFVNYGTGFPVSPSMAQWSDAVTDDSGSPLWRSNVGRIGSPEIDAAMNAALAEFSPEAARERINEADRLLWEAGHTLPLYQRPELVAVREDIANLGAAGFAALDQADIGFVKNG</sequence>
<dbReference type="Proteomes" id="UP000190637">
    <property type="component" value="Unassembled WGS sequence"/>
</dbReference>
<evidence type="ECO:0000259" key="2">
    <source>
        <dbReference type="Pfam" id="PF00496"/>
    </source>
</evidence>
<dbReference type="PIRSF" id="PIRSF002741">
    <property type="entry name" value="MppA"/>
    <property type="match status" value="1"/>
</dbReference>
<protein>
    <submittedName>
        <fullName evidence="3">Peptide/nickel transport system substrate-binding protein</fullName>
    </submittedName>
</protein>
<feature type="signal peptide" evidence="1">
    <location>
        <begin position="1"/>
        <end position="21"/>
    </location>
</feature>
<dbReference type="CDD" id="cd08501">
    <property type="entry name" value="PBP2_Lpqw"/>
    <property type="match status" value="1"/>
</dbReference>
<dbReference type="InterPro" id="IPR039424">
    <property type="entry name" value="SBP_5"/>
</dbReference>
<dbReference type="SUPFAM" id="SSF53850">
    <property type="entry name" value="Periplasmic binding protein-like II"/>
    <property type="match status" value="1"/>
</dbReference>
<proteinExistence type="predicted"/>
<name>A0A1T4LKW0_9ACTN</name>
<dbReference type="InterPro" id="IPR030678">
    <property type="entry name" value="Peptide/Ni-bd"/>
</dbReference>
<dbReference type="AlphaFoldDB" id="A0A1T4LKW0"/>
<dbReference type="GO" id="GO:0043190">
    <property type="term" value="C:ATP-binding cassette (ABC) transporter complex"/>
    <property type="evidence" value="ECO:0007669"/>
    <property type="project" value="InterPro"/>
</dbReference>
<dbReference type="GO" id="GO:0015833">
    <property type="term" value="P:peptide transport"/>
    <property type="evidence" value="ECO:0007669"/>
    <property type="project" value="TreeGrafter"/>
</dbReference>